<evidence type="ECO:0000313" key="3">
    <source>
        <dbReference type="Proteomes" id="UP000182077"/>
    </source>
</evidence>
<keyword evidence="3" id="KW-1185">Reference proteome</keyword>
<feature type="region of interest" description="Disordered" evidence="1">
    <location>
        <begin position="31"/>
        <end position="50"/>
    </location>
</feature>
<sequence length="50" mass="6061">MMKTKRNGLKENRIAFGDQKELEKFEKTIDKNRASVEERKKEKEQKRAHK</sequence>
<proteinExistence type="predicted"/>
<dbReference type="AlphaFoldDB" id="A0A1L8TPI3"/>
<dbReference type="RefSeq" id="WP_169818183.1">
    <property type="nucleotide sequence ID" value="NZ_JBHSHK010000001.1"/>
</dbReference>
<dbReference type="EMBL" id="JXKQ01000003">
    <property type="protein sequence ID" value="OJG46241.1"/>
    <property type="molecule type" value="Genomic_DNA"/>
</dbReference>
<protein>
    <submittedName>
        <fullName evidence="2">Uncharacterized protein</fullName>
    </submittedName>
</protein>
<reference evidence="2 3" key="1">
    <citation type="submission" date="2014-12" db="EMBL/GenBank/DDBJ databases">
        <title>Draft genome sequences of 29 type strains of Enterococci.</title>
        <authorList>
            <person name="Zhong Z."/>
            <person name="Sun Z."/>
            <person name="Liu W."/>
            <person name="Zhang W."/>
            <person name="Zhang H."/>
        </authorList>
    </citation>
    <scope>NUCLEOTIDE SEQUENCE [LARGE SCALE GENOMIC DNA]</scope>
    <source>
        <strain evidence="2 3">DSM 17122</strain>
    </source>
</reference>
<organism evidence="2 3">
    <name type="scientific">Enterococcus hermanniensis</name>
    <dbReference type="NCBI Taxonomy" id="249189"/>
    <lineage>
        <taxon>Bacteria</taxon>
        <taxon>Bacillati</taxon>
        <taxon>Bacillota</taxon>
        <taxon>Bacilli</taxon>
        <taxon>Lactobacillales</taxon>
        <taxon>Enterococcaceae</taxon>
        <taxon>Enterococcus</taxon>
    </lineage>
</organism>
<comment type="caution">
    <text evidence="2">The sequence shown here is derived from an EMBL/GenBank/DDBJ whole genome shotgun (WGS) entry which is preliminary data.</text>
</comment>
<evidence type="ECO:0000313" key="2">
    <source>
        <dbReference type="EMBL" id="OJG46241.1"/>
    </source>
</evidence>
<accession>A0A1L8TPI3</accession>
<gene>
    <name evidence="2" type="ORF">RV04_GL001407</name>
</gene>
<dbReference type="Proteomes" id="UP000182077">
    <property type="component" value="Unassembled WGS sequence"/>
</dbReference>
<name>A0A1L8TPI3_9ENTE</name>
<dbReference type="STRING" id="249189.RV04_GL001407"/>
<evidence type="ECO:0000256" key="1">
    <source>
        <dbReference type="SAM" id="MobiDB-lite"/>
    </source>
</evidence>